<sequence length="140" mass="15486">MKFLNSAPVRNAALAGSAIIIATWSYGWRGLVFALTLIVFWTVLQLRRATRLMQQMANRPKGRTDSIDRVLAGLKPGMSMDELLPLTASLGDRVDERGDWRWQDNDGRVIVVTMRRDVVVRWAVGEVGSAGTTTAGTPED</sequence>
<keyword evidence="1" id="KW-0812">Transmembrane</keyword>
<evidence type="ECO:0000313" key="3">
    <source>
        <dbReference type="Proteomes" id="UP000247811"/>
    </source>
</evidence>
<comment type="caution">
    <text evidence="2">The sequence shown here is derived from an EMBL/GenBank/DDBJ whole genome shotgun (WGS) entry which is preliminary data.</text>
</comment>
<evidence type="ECO:0000256" key="1">
    <source>
        <dbReference type="SAM" id="Phobius"/>
    </source>
</evidence>
<evidence type="ECO:0000313" key="2">
    <source>
        <dbReference type="EMBL" id="PXW96653.1"/>
    </source>
</evidence>
<keyword evidence="1" id="KW-1133">Transmembrane helix</keyword>
<dbReference type="OrthoDB" id="8907926at2"/>
<accession>A0A318H0Z2</accession>
<reference evidence="2 3" key="1">
    <citation type="submission" date="2018-05" db="EMBL/GenBank/DDBJ databases">
        <title>Genomic Encyclopedia of Type Strains, Phase IV (KMG-IV): sequencing the most valuable type-strain genomes for metagenomic binning, comparative biology and taxonomic classification.</title>
        <authorList>
            <person name="Goeker M."/>
        </authorList>
    </citation>
    <scope>NUCLEOTIDE SEQUENCE [LARGE SCALE GENOMIC DNA]</scope>
    <source>
        <strain evidence="2 3">DSM 566</strain>
    </source>
</reference>
<feature type="transmembrane region" description="Helical" evidence="1">
    <location>
        <begin position="26"/>
        <end position="46"/>
    </location>
</feature>
<protein>
    <submittedName>
        <fullName evidence="2">Uncharacterized protein</fullName>
    </submittedName>
</protein>
<organism evidence="2 3">
    <name type="scientific">Sphaerotilus hippei</name>
    <dbReference type="NCBI Taxonomy" id="744406"/>
    <lineage>
        <taxon>Bacteria</taxon>
        <taxon>Pseudomonadati</taxon>
        <taxon>Pseudomonadota</taxon>
        <taxon>Betaproteobacteria</taxon>
        <taxon>Burkholderiales</taxon>
        <taxon>Sphaerotilaceae</taxon>
        <taxon>Sphaerotilus</taxon>
    </lineage>
</organism>
<name>A0A318H0Z2_9BURK</name>
<dbReference type="Proteomes" id="UP000247811">
    <property type="component" value="Unassembled WGS sequence"/>
</dbReference>
<dbReference type="RefSeq" id="WP_110400469.1">
    <property type="nucleotide sequence ID" value="NZ_QJJS01000006.1"/>
</dbReference>
<dbReference type="AlphaFoldDB" id="A0A318H0Z2"/>
<dbReference type="EMBL" id="QJJS01000006">
    <property type="protein sequence ID" value="PXW96653.1"/>
    <property type="molecule type" value="Genomic_DNA"/>
</dbReference>
<keyword evidence="3" id="KW-1185">Reference proteome</keyword>
<gene>
    <name evidence="2" type="ORF">C7444_106174</name>
</gene>
<keyword evidence="1" id="KW-0472">Membrane</keyword>
<proteinExistence type="predicted"/>